<dbReference type="HAMAP" id="MF_01104">
    <property type="entry name" value="Syd"/>
    <property type="match status" value="1"/>
</dbReference>
<keyword evidence="6" id="KW-1185">Reference proteome</keyword>
<evidence type="ECO:0000256" key="2">
    <source>
        <dbReference type="ARBA" id="ARBA00022519"/>
    </source>
</evidence>
<evidence type="ECO:0000256" key="4">
    <source>
        <dbReference type="HAMAP-Rule" id="MF_01104"/>
    </source>
</evidence>
<dbReference type="Proteomes" id="UP000325302">
    <property type="component" value="Unassembled WGS sequence"/>
</dbReference>
<keyword evidence="3 4" id="KW-0472">Membrane</keyword>
<organism evidence="5 6">
    <name type="scientific">Nitrincola tapanii</name>
    <dbReference type="NCBI Taxonomy" id="1708751"/>
    <lineage>
        <taxon>Bacteria</taxon>
        <taxon>Pseudomonadati</taxon>
        <taxon>Pseudomonadota</taxon>
        <taxon>Gammaproteobacteria</taxon>
        <taxon>Oceanospirillales</taxon>
        <taxon>Oceanospirillaceae</taxon>
        <taxon>Nitrincola</taxon>
    </lineage>
</organism>
<comment type="subcellular location">
    <subcellularLocation>
        <location evidence="4">Cell inner membrane</location>
        <topology evidence="4">Peripheral membrane protein</topology>
        <orientation evidence="4">Cytoplasmic side</orientation>
    </subcellularLocation>
    <text evidence="4">Loosely associated with the cytoplasmic side of the inner membrane, probably via SecY.</text>
</comment>
<dbReference type="Pfam" id="PF07348">
    <property type="entry name" value="Syd"/>
    <property type="match status" value="1"/>
</dbReference>
<dbReference type="Gene3D" id="3.40.1580.20">
    <property type="entry name" value="Syd protein"/>
    <property type="match status" value="1"/>
</dbReference>
<dbReference type="NCBIfam" id="NF003439">
    <property type="entry name" value="PRK04968.1"/>
    <property type="match status" value="1"/>
</dbReference>
<dbReference type="EMBL" id="SMRS01000002">
    <property type="protein sequence ID" value="KAA0875720.1"/>
    <property type="molecule type" value="Genomic_DNA"/>
</dbReference>
<reference evidence="5 6" key="1">
    <citation type="submission" date="2019-03" db="EMBL/GenBank/DDBJ databases">
        <title>Nitrincola sp. nov. isolated from an Indian soda lake.</title>
        <authorList>
            <person name="Joshi A."/>
            <person name="Thite S.V."/>
            <person name="Joseph N."/>
            <person name="Dhotre D."/>
            <person name="Moorthy M."/>
            <person name="Shouche Y.S."/>
        </authorList>
    </citation>
    <scope>NUCLEOTIDE SEQUENCE [LARGE SCALE GENOMIC DNA]</scope>
    <source>
        <strain evidence="5 6">MEB193</strain>
    </source>
</reference>
<dbReference type="RefSeq" id="WP_149390024.1">
    <property type="nucleotide sequence ID" value="NZ_SMRS01000002.1"/>
</dbReference>
<sequence>MAHLLTQALDDFVTDFLTLCQEQGFPSAEFESAWPSPCYRQTGQPGDLLTWQPVRQDEERRPGEDMFARLAQALEVELHPDLITFYSRYWSDPLPAQAPDGELLLLQVWNEEDLERLRGNLIGHALDKQRRRLPLTWFVAIAQPDDDLVISLNNDDGSIWLEKPGKAPHYRLADSLADFIRDLTPLAL</sequence>
<evidence type="ECO:0000313" key="6">
    <source>
        <dbReference type="Proteomes" id="UP000325302"/>
    </source>
</evidence>
<evidence type="ECO:0000313" key="5">
    <source>
        <dbReference type="EMBL" id="KAA0875720.1"/>
    </source>
</evidence>
<accession>A0A5A9W4K9</accession>
<dbReference type="InterPro" id="IPR038228">
    <property type="entry name" value="Syd_sf"/>
</dbReference>
<keyword evidence="1 4" id="KW-1003">Cell membrane</keyword>
<keyword evidence="2 4" id="KW-0997">Cell inner membrane</keyword>
<dbReference type="AlphaFoldDB" id="A0A5A9W4K9"/>
<comment type="similarity">
    <text evidence="4">Belongs to the Syd family.</text>
</comment>
<comment type="caution">
    <text evidence="5">The sequence shown here is derived from an EMBL/GenBank/DDBJ whole genome shotgun (WGS) entry which is preliminary data.</text>
</comment>
<dbReference type="GO" id="GO:0009898">
    <property type="term" value="C:cytoplasmic side of plasma membrane"/>
    <property type="evidence" value="ECO:0007669"/>
    <property type="project" value="InterPro"/>
</dbReference>
<evidence type="ECO:0000256" key="1">
    <source>
        <dbReference type="ARBA" id="ARBA00022475"/>
    </source>
</evidence>
<evidence type="ECO:0000256" key="3">
    <source>
        <dbReference type="ARBA" id="ARBA00023136"/>
    </source>
</evidence>
<gene>
    <name evidence="4" type="primary">syd</name>
    <name evidence="5" type="ORF">E1H14_03230</name>
</gene>
<protein>
    <recommendedName>
        <fullName evidence="4">Protein Syd</fullName>
    </recommendedName>
</protein>
<dbReference type="CDD" id="cd16323">
    <property type="entry name" value="Syd"/>
    <property type="match status" value="1"/>
</dbReference>
<dbReference type="InterPro" id="IPR009948">
    <property type="entry name" value="Syd"/>
</dbReference>
<proteinExistence type="inferred from homology"/>
<comment type="function">
    <text evidence="4">Interacts with the SecY protein in vivo. May bind preferentially to an uncomplexed state of SecY, thus functioning either as a chelating agent for excess SecY in the cell or as a regulatory factor that negatively controls the translocase function.</text>
</comment>
<name>A0A5A9W4K9_9GAMM</name>
<dbReference type="OrthoDB" id="5599437at2"/>